<organism evidence="11 12">
    <name type="scientific">Leersia perrieri</name>
    <dbReference type="NCBI Taxonomy" id="77586"/>
    <lineage>
        <taxon>Eukaryota</taxon>
        <taxon>Viridiplantae</taxon>
        <taxon>Streptophyta</taxon>
        <taxon>Embryophyta</taxon>
        <taxon>Tracheophyta</taxon>
        <taxon>Spermatophyta</taxon>
        <taxon>Magnoliopsida</taxon>
        <taxon>Liliopsida</taxon>
        <taxon>Poales</taxon>
        <taxon>Poaceae</taxon>
        <taxon>BOP clade</taxon>
        <taxon>Oryzoideae</taxon>
        <taxon>Oryzeae</taxon>
        <taxon>Oryzinae</taxon>
        <taxon>Leersia</taxon>
    </lineage>
</organism>
<feature type="domain" description="Disease resistance protein winged helix" evidence="9">
    <location>
        <begin position="360"/>
        <end position="435"/>
    </location>
</feature>
<dbReference type="InterPro" id="IPR041118">
    <property type="entry name" value="Rx_N"/>
</dbReference>
<dbReference type="GO" id="GO:0005524">
    <property type="term" value="F:ATP binding"/>
    <property type="evidence" value="ECO:0007669"/>
    <property type="project" value="UniProtKB-KW"/>
</dbReference>
<evidence type="ECO:0000256" key="3">
    <source>
        <dbReference type="ARBA" id="ARBA00022737"/>
    </source>
</evidence>
<dbReference type="PANTHER" id="PTHR36766:SF64">
    <property type="entry name" value="OS12G0206100 PROTEIN"/>
    <property type="match status" value="1"/>
</dbReference>
<keyword evidence="3" id="KW-0677">Repeat</keyword>
<evidence type="ECO:0000256" key="2">
    <source>
        <dbReference type="ARBA" id="ARBA00022614"/>
    </source>
</evidence>
<dbReference type="Gene3D" id="3.40.50.300">
    <property type="entry name" value="P-loop containing nucleotide triphosphate hydrolases"/>
    <property type="match status" value="1"/>
</dbReference>
<evidence type="ECO:0000259" key="10">
    <source>
        <dbReference type="Pfam" id="PF25019"/>
    </source>
</evidence>
<dbReference type="Gene3D" id="3.80.10.10">
    <property type="entry name" value="Ribonuclease Inhibitor"/>
    <property type="match status" value="2"/>
</dbReference>
<dbReference type="EnsemblPlants" id="LPERR11G16170.1">
    <property type="protein sequence ID" value="LPERR11G16170.1"/>
    <property type="gene ID" value="LPERR11G16170"/>
</dbReference>
<dbReference type="InterPro" id="IPR027417">
    <property type="entry name" value="P-loop_NTPase"/>
</dbReference>
<accession>A0A0D9XU67</accession>
<evidence type="ECO:0008006" key="13">
    <source>
        <dbReference type="Google" id="ProtNLM"/>
    </source>
</evidence>
<dbReference type="Gene3D" id="1.10.10.10">
    <property type="entry name" value="Winged helix-like DNA-binding domain superfamily/Winged helix DNA-binding domain"/>
    <property type="match status" value="1"/>
</dbReference>
<dbReference type="SUPFAM" id="SSF52058">
    <property type="entry name" value="L domain-like"/>
    <property type="match status" value="1"/>
</dbReference>
<dbReference type="Pfam" id="PF00931">
    <property type="entry name" value="NB-ARC"/>
    <property type="match status" value="1"/>
</dbReference>
<keyword evidence="4" id="KW-0547">Nucleotide-binding</keyword>
<dbReference type="InterPro" id="IPR036388">
    <property type="entry name" value="WH-like_DNA-bd_sf"/>
</dbReference>
<feature type="domain" description="NB-ARC" evidence="7">
    <location>
        <begin position="155"/>
        <end position="273"/>
    </location>
</feature>
<dbReference type="HOGENOM" id="CLU_000837_8_8_1"/>
<reference evidence="11" key="3">
    <citation type="submission" date="2015-04" db="UniProtKB">
        <authorList>
            <consortium name="EnsemblPlants"/>
        </authorList>
    </citation>
    <scope>IDENTIFICATION</scope>
</reference>
<evidence type="ECO:0000256" key="4">
    <source>
        <dbReference type="ARBA" id="ARBA00022741"/>
    </source>
</evidence>
<evidence type="ECO:0000256" key="5">
    <source>
        <dbReference type="ARBA" id="ARBA00022821"/>
    </source>
</evidence>
<evidence type="ECO:0000313" key="11">
    <source>
        <dbReference type="EnsemblPlants" id="LPERR11G16170.1"/>
    </source>
</evidence>
<feature type="domain" description="R13L1/DRL21-like LRR repeat region" evidence="10">
    <location>
        <begin position="454"/>
        <end position="567"/>
    </location>
</feature>
<dbReference type="InterPro" id="IPR042197">
    <property type="entry name" value="Apaf_helical"/>
</dbReference>
<dbReference type="GO" id="GO:0006952">
    <property type="term" value="P:defense response"/>
    <property type="evidence" value="ECO:0007669"/>
    <property type="project" value="UniProtKB-KW"/>
</dbReference>
<dbReference type="InterPro" id="IPR058922">
    <property type="entry name" value="WHD_DRP"/>
</dbReference>
<dbReference type="AlphaFoldDB" id="A0A0D9XU67"/>
<dbReference type="SUPFAM" id="SSF52540">
    <property type="entry name" value="P-loop containing nucleoside triphosphate hydrolases"/>
    <property type="match status" value="1"/>
</dbReference>
<dbReference type="Pfam" id="PF18052">
    <property type="entry name" value="Rx_N"/>
    <property type="match status" value="1"/>
</dbReference>
<dbReference type="Pfam" id="PF23559">
    <property type="entry name" value="WHD_DRP"/>
    <property type="match status" value="1"/>
</dbReference>
<dbReference type="PANTHER" id="PTHR36766">
    <property type="entry name" value="PLANT BROAD-SPECTRUM MILDEW RESISTANCE PROTEIN RPW8"/>
    <property type="match status" value="1"/>
</dbReference>
<dbReference type="Gene3D" id="1.10.8.430">
    <property type="entry name" value="Helical domain of apoptotic protease-activating factors"/>
    <property type="match status" value="1"/>
</dbReference>
<reference evidence="12" key="2">
    <citation type="submission" date="2013-12" db="EMBL/GenBank/DDBJ databases">
        <authorList>
            <person name="Yu Y."/>
            <person name="Lee S."/>
            <person name="de Baynast K."/>
            <person name="Wissotski M."/>
            <person name="Liu L."/>
            <person name="Talag J."/>
            <person name="Goicoechea J."/>
            <person name="Angelova A."/>
            <person name="Jetty R."/>
            <person name="Kudrna D."/>
            <person name="Golser W."/>
            <person name="Rivera L."/>
            <person name="Zhang J."/>
            <person name="Wing R."/>
        </authorList>
    </citation>
    <scope>NUCLEOTIDE SEQUENCE</scope>
</reference>
<reference evidence="11 12" key="1">
    <citation type="submission" date="2012-08" db="EMBL/GenBank/DDBJ databases">
        <title>Oryza genome evolution.</title>
        <authorList>
            <person name="Wing R.A."/>
        </authorList>
    </citation>
    <scope>NUCLEOTIDE SEQUENCE</scope>
</reference>
<dbReference type="GO" id="GO:0043531">
    <property type="term" value="F:ADP binding"/>
    <property type="evidence" value="ECO:0007669"/>
    <property type="project" value="InterPro"/>
</dbReference>
<dbReference type="Pfam" id="PF25019">
    <property type="entry name" value="LRR_R13L1-DRL21"/>
    <property type="match status" value="1"/>
</dbReference>
<keyword evidence="2" id="KW-0433">Leucine-rich repeat</keyword>
<name>A0A0D9XU67_9ORYZ</name>
<evidence type="ECO:0000259" key="9">
    <source>
        <dbReference type="Pfam" id="PF23559"/>
    </source>
</evidence>
<dbReference type="InterPro" id="IPR032675">
    <property type="entry name" value="LRR_dom_sf"/>
</dbReference>
<dbReference type="PRINTS" id="PR00364">
    <property type="entry name" value="DISEASERSIST"/>
</dbReference>
<dbReference type="Proteomes" id="UP000032180">
    <property type="component" value="Chromosome 11"/>
</dbReference>
<keyword evidence="12" id="KW-1185">Reference proteome</keyword>
<dbReference type="Gramene" id="LPERR11G16170.1">
    <property type="protein sequence ID" value="LPERR11G16170.1"/>
    <property type="gene ID" value="LPERR11G16170"/>
</dbReference>
<dbReference type="InterPro" id="IPR002182">
    <property type="entry name" value="NB-ARC"/>
</dbReference>
<comment type="similarity">
    <text evidence="1">Belongs to the disease resistance NB-LRR family.</text>
</comment>
<dbReference type="GO" id="GO:0051707">
    <property type="term" value="P:response to other organism"/>
    <property type="evidence" value="ECO:0007669"/>
    <property type="project" value="UniProtKB-ARBA"/>
</dbReference>
<dbReference type="InterPro" id="IPR056789">
    <property type="entry name" value="LRR_R13L1-DRL21"/>
</dbReference>
<dbReference type="STRING" id="77586.A0A0D9XU67"/>
<evidence type="ECO:0000259" key="8">
    <source>
        <dbReference type="Pfam" id="PF18052"/>
    </source>
</evidence>
<proteinExistence type="inferred from homology"/>
<protein>
    <recommendedName>
        <fullName evidence="13">NB-ARC domain-containing protein</fullName>
    </recommendedName>
</protein>
<keyword evidence="5" id="KW-0611">Plant defense</keyword>
<sequence length="1013" mass="115797">MEAVKDRLSLRLNQIQAVYDAVDRQQINEQSDALDKWLWRFRDAVELAEDVLDEIEYYELEEEVRAQNLDLQVRNPAIEIFKENFVHKVAKYTSEGYMIKNLRKAVKRLDEIAADVDTFLHLTSRSNSSVLPDYAEKSIQQIGSTLVATEIFGRDSEKNKVMGITKKILEALIEQKPSVNTLEALQQILKKNLNPKKFLLILDDVWEDNKRDEWEILLAPLQNSQNGSKILLTTRMKSVADMATSVMGSKKNYLHLNGLYEDENFILFKKYAFYDIRREDYEHLLPIAKEIVKKFRGCPLVTKIAGEHLRSNASDHHWNNLYRQLENLEEKIDVIIATVLRSSYCHLPEHLQVCFRYCSIFPIGYEFNKDEIVKMWMGSGLIITDSGTERPEDIGERYLVQLARKSFFTFVQMGDPYSKYYREYYVMHDLLHELARNVSAGECLRLDSGGYRHKKCTLCNLENVENHEEVIEAKLRDKPYLRSLSLNWSETNNVLRNDDDLVLDKLEPHSHLEYLEIAGYNGVRFPTWISHLGLTNMVSLELRNCKNWAYLPALGNLKLLKHLELHKLVELEHIGQSSDNSLPPNLKTLVVEGCIHLGELPLLPPSLTQLEVNHVGLTTLPRIYDHHGNNSGLGTETKLISVIIINCSNLVSLEESFLLQESHIRSLQILSIVDCEKLIRAPLLFSEMDNLVEFHIGECYRLKMMENDNDVLLPSTLKELSIVQCGDLQLPLLGSLFGLTNLTSLSLYCTRAQSLPSADVFRSLKALREMVATGCTSLASLGGLGALSYLTWLEIVGCPKLEVSARCDGDNGMGGDSRRLWNIGILNEFGRIFTGINSILTKFREKPHIAKEDSVLESPQQVYSLWIGSPSMLDMEPLKRLCNTKGLIISLAINSIPREWLRQNSMSLETLEILKPETRLLLQDLRSLKRLEFDTVDGDLEFPVLPSSLESFIVRGCNPGLVERWKRKGSSEWNKLSQIRHISEVQGSGGRMSKRSPLSMLTSYYNTGYMFFS</sequence>
<evidence type="ECO:0000256" key="6">
    <source>
        <dbReference type="ARBA" id="ARBA00022840"/>
    </source>
</evidence>
<feature type="domain" description="Disease resistance N-terminal" evidence="8">
    <location>
        <begin position="8"/>
        <end position="67"/>
    </location>
</feature>
<evidence type="ECO:0000313" key="12">
    <source>
        <dbReference type="Proteomes" id="UP000032180"/>
    </source>
</evidence>
<evidence type="ECO:0000256" key="1">
    <source>
        <dbReference type="ARBA" id="ARBA00008894"/>
    </source>
</evidence>
<keyword evidence="6" id="KW-0067">ATP-binding</keyword>
<dbReference type="eggNOG" id="KOG4658">
    <property type="taxonomic scope" value="Eukaryota"/>
</dbReference>
<evidence type="ECO:0000259" key="7">
    <source>
        <dbReference type="Pfam" id="PF00931"/>
    </source>
</evidence>